<dbReference type="PANTHER" id="PTHR42815">
    <property type="entry name" value="FAD-BINDING, PUTATIVE (AFU_ORTHOLOGUE AFUA_6G07600)-RELATED"/>
    <property type="match status" value="1"/>
</dbReference>
<dbReference type="Gene3D" id="2.30.110.10">
    <property type="entry name" value="Electron Transport, Fmn-binding Protein, Chain A"/>
    <property type="match status" value="1"/>
</dbReference>
<dbReference type="AlphaFoldDB" id="A0A327ME96"/>
<dbReference type="InterPro" id="IPR011576">
    <property type="entry name" value="Pyridox_Oxase_N"/>
</dbReference>
<dbReference type="OrthoDB" id="9790331at2"/>
<protein>
    <submittedName>
        <fullName evidence="2">Pyridoxamine 5-phosphate oxidase</fullName>
    </submittedName>
</protein>
<comment type="caution">
    <text evidence="2">The sequence shown here is derived from an EMBL/GenBank/DDBJ whole genome shotgun (WGS) entry which is preliminary data.</text>
</comment>
<feature type="domain" description="Pyridoxamine 5'-phosphate oxidase N-terminal" evidence="1">
    <location>
        <begin position="167"/>
        <end position="261"/>
    </location>
</feature>
<evidence type="ECO:0000313" key="3">
    <source>
        <dbReference type="Proteomes" id="UP000249065"/>
    </source>
</evidence>
<dbReference type="EMBL" id="QLIX01000001">
    <property type="protein sequence ID" value="RAI60716.1"/>
    <property type="molecule type" value="Genomic_DNA"/>
</dbReference>
<keyword evidence="3" id="KW-1185">Reference proteome</keyword>
<dbReference type="PANTHER" id="PTHR42815:SF2">
    <property type="entry name" value="FAD-BINDING, PUTATIVE (AFU_ORTHOLOGUE AFUA_6G07600)-RELATED"/>
    <property type="match status" value="1"/>
</dbReference>
<dbReference type="InterPro" id="IPR012349">
    <property type="entry name" value="Split_barrel_FMN-bd"/>
</dbReference>
<name>A0A327ME96_9PROT</name>
<dbReference type="Pfam" id="PF01243">
    <property type="entry name" value="PNPOx_N"/>
    <property type="match status" value="1"/>
</dbReference>
<gene>
    <name evidence="2" type="ORF">DOO78_00855</name>
</gene>
<sequence length="348" mass="35984">MTGTAGPIQDDAAAAATAIDTVAALEGVLGKTPPPMHLKVIDHLDEGARRWIAASPLLFAGFGDAATLAITLGGGAPGFAGTEARMLRLPLAALDEPGLARPGAGFGALFLAPGLGETLRANGRVAGIEGGEARIAVEECYVHCAKALIRSAFWSAARLDAAPGEPAAFAAASRFMALATIDPGGHADLSPKGDPATRLARLEGDALWFPDRPGNRRTDSFRNIIAQPRIAAALLLPGSDRVLILGGRARLSTEAAARDGFAVEGKVPPLVTRVELAGLALRRSAALERAALWPVAAPVEGIDPVAMFTAHVRLNRDKGLAARLAGAVVSIPGLMRKGLEKDYKSNLY</sequence>
<reference evidence="3" key="1">
    <citation type="submission" date="2018-06" db="EMBL/GenBank/DDBJ databases">
        <authorList>
            <person name="Khan S.A."/>
        </authorList>
    </citation>
    <scope>NUCLEOTIDE SEQUENCE [LARGE SCALE GENOMIC DNA]</scope>
    <source>
        <strain evidence="3">DB-1506</strain>
    </source>
</reference>
<dbReference type="RefSeq" id="WP_111467827.1">
    <property type="nucleotide sequence ID" value="NZ_QLIX01000001.1"/>
</dbReference>
<accession>A0A327ME96</accession>
<proteinExistence type="predicted"/>
<evidence type="ECO:0000259" key="1">
    <source>
        <dbReference type="Pfam" id="PF01243"/>
    </source>
</evidence>
<organism evidence="2 3">
    <name type="scientific">Roseicella frigidaeris</name>
    <dbReference type="NCBI Taxonomy" id="2230885"/>
    <lineage>
        <taxon>Bacteria</taxon>
        <taxon>Pseudomonadati</taxon>
        <taxon>Pseudomonadota</taxon>
        <taxon>Alphaproteobacteria</taxon>
        <taxon>Acetobacterales</taxon>
        <taxon>Roseomonadaceae</taxon>
        <taxon>Roseicella</taxon>
    </lineage>
</organism>
<dbReference type="SUPFAM" id="SSF50475">
    <property type="entry name" value="FMN-binding split barrel"/>
    <property type="match status" value="1"/>
</dbReference>
<dbReference type="Proteomes" id="UP000249065">
    <property type="component" value="Unassembled WGS sequence"/>
</dbReference>
<evidence type="ECO:0000313" key="2">
    <source>
        <dbReference type="EMBL" id="RAI60716.1"/>
    </source>
</evidence>